<dbReference type="GO" id="GO:0004519">
    <property type="term" value="F:endonuclease activity"/>
    <property type="evidence" value="ECO:0007669"/>
    <property type="project" value="InterPro"/>
</dbReference>
<evidence type="ECO:0000313" key="5">
    <source>
        <dbReference type="EMBL" id="CAB5219840.1"/>
    </source>
</evidence>
<feature type="domain" description="Nuclease associated modular" evidence="2">
    <location>
        <begin position="121"/>
        <end position="137"/>
    </location>
</feature>
<dbReference type="SUPFAM" id="SSF64496">
    <property type="entry name" value="DNA-binding domain of intron-encoded endonucleases"/>
    <property type="match status" value="1"/>
</dbReference>
<dbReference type="EMBL" id="LR796166">
    <property type="protein sequence ID" value="CAB4122548.1"/>
    <property type="molecule type" value="Genomic_DNA"/>
</dbReference>
<protein>
    <submittedName>
        <fullName evidence="3">HNHc domain containing protein</fullName>
    </submittedName>
</protein>
<reference evidence="3" key="1">
    <citation type="submission" date="2020-04" db="EMBL/GenBank/DDBJ databases">
        <authorList>
            <person name="Chiriac C."/>
            <person name="Salcher M."/>
            <person name="Ghai R."/>
            <person name="Kavagutti S V."/>
        </authorList>
    </citation>
    <scope>NUCLEOTIDE SEQUENCE</scope>
</reference>
<name>A0A6J5KK30_9CAUD</name>
<dbReference type="GO" id="GO:0008270">
    <property type="term" value="F:zinc ion binding"/>
    <property type="evidence" value="ECO:0007669"/>
    <property type="project" value="InterPro"/>
</dbReference>
<feature type="region of interest" description="Disordered" evidence="1">
    <location>
        <begin position="79"/>
        <end position="107"/>
    </location>
</feature>
<dbReference type="CDD" id="cd00085">
    <property type="entry name" value="HNHc"/>
    <property type="match status" value="1"/>
</dbReference>
<dbReference type="InterPro" id="IPR003611">
    <property type="entry name" value="NUMOD3"/>
</dbReference>
<sequence length="203" mass="22753">MTTASVRKNKLLEGFHQHHIVPRYLGGTDDPSNLVLLHPYDHAIAHFVRWKIFGTHGDAWAANKLKAWLDDGGMTVKGMHHSEESKKLIGQASAARPRKPHSEKTKLQISLNKAGKPSNRKGTVHSPESIEKMRASHLGQVAWNKGLVGVTEAWNKGKTGVLVAWNKGQKGLTKWTDEQKSRHSIKVKETWAKRKQENLCKPT</sequence>
<feature type="domain" description="Nuclease associated modular" evidence="2">
    <location>
        <begin position="97"/>
        <end position="113"/>
    </location>
</feature>
<evidence type="ECO:0000259" key="2">
    <source>
        <dbReference type="SMART" id="SM00496"/>
    </source>
</evidence>
<evidence type="ECO:0000256" key="1">
    <source>
        <dbReference type="SAM" id="MobiDB-lite"/>
    </source>
</evidence>
<dbReference type="InterPro" id="IPR003615">
    <property type="entry name" value="HNH_nuc"/>
</dbReference>
<dbReference type="InterPro" id="IPR002711">
    <property type="entry name" value="HNH"/>
</dbReference>
<dbReference type="SMART" id="SM00496">
    <property type="entry name" value="IENR2"/>
    <property type="match status" value="3"/>
</dbReference>
<feature type="domain" description="Nuclease associated modular" evidence="2">
    <location>
        <begin position="77"/>
        <end position="93"/>
    </location>
</feature>
<proteinExistence type="predicted"/>
<dbReference type="Pfam" id="PF07460">
    <property type="entry name" value="NUMOD3"/>
    <property type="match status" value="1"/>
</dbReference>
<organism evidence="3">
    <name type="scientific">uncultured Caudovirales phage</name>
    <dbReference type="NCBI Taxonomy" id="2100421"/>
    <lineage>
        <taxon>Viruses</taxon>
        <taxon>Duplodnaviria</taxon>
        <taxon>Heunggongvirae</taxon>
        <taxon>Uroviricota</taxon>
        <taxon>Caudoviricetes</taxon>
        <taxon>Peduoviridae</taxon>
        <taxon>Maltschvirus</taxon>
        <taxon>Maltschvirus maltsch</taxon>
    </lineage>
</organism>
<dbReference type="GO" id="GO:0003677">
    <property type="term" value="F:DNA binding"/>
    <property type="evidence" value="ECO:0007669"/>
    <property type="project" value="InterPro"/>
</dbReference>
<evidence type="ECO:0000313" key="3">
    <source>
        <dbReference type="EMBL" id="CAB4122548.1"/>
    </source>
</evidence>
<dbReference type="EMBL" id="LR796190">
    <property type="protein sequence ID" value="CAB4124420.1"/>
    <property type="molecule type" value="Genomic_DNA"/>
</dbReference>
<accession>A0A6J5KK30</accession>
<evidence type="ECO:0000313" key="4">
    <source>
        <dbReference type="EMBL" id="CAB4124420.1"/>
    </source>
</evidence>
<gene>
    <name evidence="5" type="ORF">UFOVP234_41</name>
    <name evidence="3" type="ORF">UFOVP35_31</name>
    <name evidence="4" type="ORF">UFOVP52_16</name>
</gene>
<dbReference type="EMBL" id="LR798280">
    <property type="protein sequence ID" value="CAB5219840.1"/>
    <property type="molecule type" value="Genomic_DNA"/>
</dbReference>
<dbReference type="Pfam" id="PF01844">
    <property type="entry name" value="HNH"/>
    <property type="match status" value="1"/>
</dbReference>